<reference evidence="9" key="3">
    <citation type="submission" date="2023-01" db="EMBL/GenBank/DDBJ databases">
        <authorList>
            <person name="Sun Q."/>
            <person name="Evtushenko L."/>
        </authorList>
    </citation>
    <scope>NUCLEOTIDE SEQUENCE</scope>
    <source>
        <strain evidence="9">VKM B-1606</strain>
    </source>
</reference>
<feature type="compositionally biased region" description="Basic and acidic residues" evidence="5">
    <location>
        <begin position="249"/>
        <end position="273"/>
    </location>
</feature>
<evidence type="ECO:0000313" key="10">
    <source>
        <dbReference type="EMBL" id="MBM7852554.1"/>
    </source>
</evidence>
<keyword evidence="10" id="KW-0378">Hydrolase</keyword>
<comment type="cofactor">
    <cofactor evidence="1">
        <name>Zn(2+)</name>
        <dbReference type="ChEBI" id="CHEBI:29105"/>
    </cofactor>
</comment>
<dbReference type="Proteomes" id="UP000758856">
    <property type="component" value="Unassembled WGS sequence"/>
</dbReference>
<dbReference type="EMBL" id="JAFBCY010000003">
    <property type="protein sequence ID" value="MBM7852554.1"/>
    <property type="molecule type" value="Genomic_DNA"/>
</dbReference>
<evidence type="ECO:0000256" key="2">
    <source>
        <dbReference type="ARBA" id="ARBA00007261"/>
    </source>
</evidence>
<dbReference type="InterPro" id="IPR001431">
    <property type="entry name" value="Pept_M16_Zn_BS"/>
</dbReference>
<evidence type="ECO:0000313" key="12">
    <source>
        <dbReference type="Proteomes" id="UP001143400"/>
    </source>
</evidence>
<dbReference type="Pfam" id="PF00675">
    <property type="entry name" value="Peptidase_M16"/>
    <property type="match status" value="1"/>
</dbReference>
<evidence type="ECO:0000256" key="4">
    <source>
        <dbReference type="RuleBase" id="RU004447"/>
    </source>
</evidence>
<feature type="domain" description="Peptidase M16 N-terminal" evidence="7">
    <location>
        <begin position="58"/>
        <end position="204"/>
    </location>
</feature>
<keyword evidence="11" id="KW-1185">Reference proteome</keyword>
<sequence length="480" mass="51141">MTGPRPFTRFFGGFAATMAAATLVASLAGLKPSAAAADPARASGPEVSTFALANGLEVVVIPDHRTPVVTHMVWYKVGSADEPAGVSGIAHFLEHLMFKGTAKHPAGAFSKVVAELGGQENAFTSYDYTAYFQRVAKEHLKEVMSFEADRMTGLQLTDEVVNPERDVILEERRSRVDGDPSSQLSEAVAAALFVNHPYGTPIIGWEHEMETLSRADAIAFYERFYTPNNAILVVAGDVEPAEVKAMAEETYGKAPRRADPGARKRPTEPEPRAARRVSLSDPRVTQPSISKQFLAPSYETAKGDQAYALDLLAQLLGGGPTSRLYKALVVEKGVAANAGAWYQGDALDDGRFAVYGSPRGGASLKEIETALDEEIAKIVADGPTPEELVRAKTRLVADTIYAQDNQATLARIYGASLATGGTVAEVQGWPDKIRAVTADQVRDAARAVLQPRRGVTGELLTAKPAAVPVTAETAAPGARP</sequence>
<dbReference type="GO" id="GO:0004222">
    <property type="term" value="F:metalloendopeptidase activity"/>
    <property type="evidence" value="ECO:0007669"/>
    <property type="project" value="InterPro"/>
</dbReference>
<feature type="region of interest" description="Disordered" evidence="5">
    <location>
        <begin position="249"/>
        <end position="284"/>
    </location>
</feature>
<dbReference type="GO" id="GO:0006508">
    <property type="term" value="P:proteolysis"/>
    <property type="evidence" value="ECO:0007669"/>
    <property type="project" value="UniProtKB-KW"/>
</dbReference>
<evidence type="ECO:0000259" key="8">
    <source>
        <dbReference type="Pfam" id="PF05193"/>
    </source>
</evidence>
<organism evidence="9 12">
    <name type="scientific">Methylopila capsulata</name>
    <dbReference type="NCBI Taxonomy" id="61654"/>
    <lineage>
        <taxon>Bacteria</taxon>
        <taxon>Pseudomonadati</taxon>
        <taxon>Pseudomonadota</taxon>
        <taxon>Alphaproteobacteria</taxon>
        <taxon>Hyphomicrobiales</taxon>
        <taxon>Methylopilaceae</taxon>
        <taxon>Methylopila</taxon>
    </lineage>
</organism>
<name>A0A9W6IUG1_9HYPH</name>
<evidence type="ECO:0000256" key="5">
    <source>
        <dbReference type="SAM" id="MobiDB-lite"/>
    </source>
</evidence>
<gene>
    <name evidence="9" type="ORF">GCM10008170_27810</name>
    <name evidence="10" type="ORF">JOD31_002796</name>
</gene>
<keyword evidence="6" id="KW-0732">Signal</keyword>
<evidence type="ECO:0000256" key="1">
    <source>
        <dbReference type="ARBA" id="ARBA00001947"/>
    </source>
</evidence>
<feature type="signal peptide" evidence="6">
    <location>
        <begin position="1"/>
        <end position="36"/>
    </location>
</feature>
<evidence type="ECO:0000256" key="3">
    <source>
        <dbReference type="ARBA" id="ARBA00023049"/>
    </source>
</evidence>
<proteinExistence type="inferred from homology"/>
<protein>
    <submittedName>
        <fullName evidence="9">Peptidase M16</fullName>
    </submittedName>
    <submittedName>
        <fullName evidence="10">Zinc protease</fullName>
        <ecNumber evidence="10">3.4.24.-</ecNumber>
    </submittedName>
</protein>
<keyword evidence="3" id="KW-0482">Metalloprotease</keyword>
<dbReference type="AlphaFoldDB" id="A0A9W6IUG1"/>
<accession>A0A9W6IUG1</accession>
<dbReference type="Gene3D" id="3.30.830.10">
    <property type="entry name" value="Metalloenzyme, LuxS/M16 peptidase-like"/>
    <property type="match status" value="2"/>
</dbReference>
<dbReference type="Pfam" id="PF05193">
    <property type="entry name" value="Peptidase_M16_C"/>
    <property type="match status" value="1"/>
</dbReference>
<dbReference type="InterPro" id="IPR050361">
    <property type="entry name" value="MPP/UQCRC_Complex"/>
</dbReference>
<evidence type="ECO:0000259" key="7">
    <source>
        <dbReference type="Pfam" id="PF00675"/>
    </source>
</evidence>
<dbReference type="InterPro" id="IPR011765">
    <property type="entry name" value="Pept_M16_N"/>
</dbReference>
<dbReference type="PANTHER" id="PTHR11851:SF49">
    <property type="entry name" value="MITOCHONDRIAL-PROCESSING PEPTIDASE SUBUNIT ALPHA"/>
    <property type="match status" value="1"/>
</dbReference>
<dbReference type="InterPro" id="IPR007863">
    <property type="entry name" value="Peptidase_M16_C"/>
</dbReference>
<dbReference type="PROSITE" id="PS00143">
    <property type="entry name" value="INSULINASE"/>
    <property type="match status" value="1"/>
</dbReference>
<evidence type="ECO:0000256" key="6">
    <source>
        <dbReference type="SAM" id="SignalP"/>
    </source>
</evidence>
<dbReference type="EC" id="3.4.24.-" evidence="10"/>
<feature type="chain" id="PRO_5040784905" evidence="6">
    <location>
        <begin position="37"/>
        <end position="480"/>
    </location>
</feature>
<reference evidence="9" key="1">
    <citation type="journal article" date="2014" name="Int. J. Syst. Evol. Microbiol.">
        <title>Complete genome sequence of Corynebacterium casei LMG S-19264T (=DSM 44701T), isolated from a smear-ripened cheese.</title>
        <authorList>
            <consortium name="US DOE Joint Genome Institute (JGI-PGF)"/>
            <person name="Walter F."/>
            <person name="Albersmeier A."/>
            <person name="Kalinowski J."/>
            <person name="Ruckert C."/>
        </authorList>
    </citation>
    <scope>NUCLEOTIDE SEQUENCE</scope>
    <source>
        <strain evidence="9">VKM B-1606</strain>
    </source>
</reference>
<reference evidence="10 11" key="2">
    <citation type="submission" date="2021-01" db="EMBL/GenBank/DDBJ databases">
        <title>Genomic Encyclopedia of Type Strains, Phase IV (KMG-IV): sequencing the most valuable type-strain genomes for metagenomic binning, comparative biology and taxonomic classification.</title>
        <authorList>
            <person name="Goeker M."/>
        </authorList>
    </citation>
    <scope>NUCLEOTIDE SEQUENCE [LARGE SCALE GENOMIC DNA]</scope>
    <source>
        <strain evidence="10 11">DSM 6130</strain>
    </source>
</reference>
<dbReference type="SUPFAM" id="SSF63411">
    <property type="entry name" value="LuxS/MPP-like metallohydrolase"/>
    <property type="match status" value="2"/>
</dbReference>
<dbReference type="Proteomes" id="UP001143400">
    <property type="component" value="Unassembled WGS sequence"/>
</dbReference>
<dbReference type="EMBL" id="BSFF01000003">
    <property type="protein sequence ID" value="GLK56762.1"/>
    <property type="molecule type" value="Genomic_DNA"/>
</dbReference>
<dbReference type="InterPro" id="IPR011249">
    <property type="entry name" value="Metalloenz_LuxS/M16"/>
</dbReference>
<feature type="domain" description="Peptidase M16 C-terminal" evidence="8">
    <location>
        <begin position="212"/>
        <end position="395"/>
    </location>
</feature>
<dbReference type="PANTHER" id="PTHR11851">
    <property type="entry name" value="METALLOPROTEASE"/>
    <property type="match status" value="1"/>
</dbReference>
<evidence type="ECO:0000313" key="9">
    <source>
        <dbReference type="EMBL" id="GLK56762.1"/>
    </source>
</evidence>
<comment type="similarity">
    <text evidence="2 4">Belongs to the peptidase M16 family.</text>
</comment>
<comment type="caution">
    <text evidence="9">The sequence shown here is derived from an EMBL/GenBank/DDBJ whole genome shotgun (WGS) entry which is preliminary data.</text>
</comment>
<evidence type="ECO:0000313" key="11">
    <source>
        <dbReference type="Proteomes" id="UP000758856"/>
    </source>
</evidence>
<dbReference type="GO" id="GO:0046872">
    <property type="term" value="F:metal ion binding"/>
    <property type="evidence" value="ECO:0007669"/>
    <property type="project" value="InterPro"/>
</dbReference>
<keyword evidence="10" id="KW-0645">Protease</keyword>